<evidence type="ECO:0000313" key="5">
    <source>
        <dbReference type="EMBL" id="HJD32606.1"/>
    </source>
</evidence>
<dbReference type="PROSITE" id="PS00041">
    <property type="entry name" value="HTH_ARAC_FAMILY_1"/>
    <property type="match status" value="1"/>
</dbReference>
<dbReference type="EMBL" id="DWUW01000337">
    <property type="protein sequence ID" value="HJD32606.1"/>
    <property type="molecule type" value="Genomic_DNA"/>
</dbReference>
<dbReference type="InterPro" id="IPR018060">
    <property type="entry name" value="HTH_AraC"/>
</dbReference>
<keyword evidence="3" id="KW-0804">Transcription</keyword>
<proteinExistence type="predicted"/>
<dbReference type="InterPro" id="IPR018062">
    <property type="entry name" value="HTH_AraC-typ_CS"/>
</dbReference>
<reference evidence="5" key="2">
    <citation type="submission" date="2021-04" db="EMBL/GenBank/DDBJ databases">
        <authorList>
            <person name="Gilroy R."/>
        </authorList>
    </citation>
    <scope>NUCLEOTIDE SEQUENCE</scope>
    <source>
        <strain evidence="5">ChiHjej8B7-25341</strain>
    </source>
</reference>
<evidence type="ECO:0000313" key="6">
    <source>
        <dbReference type="Proteomes" id="UP000823851"/>
    </source>
</evidence>
<dbReference type="PROSITE" id="PS01124">
    <property type="entry name" value="HTH_ARAC_FAMILY_2"/>
    <property type="match status" value="1"/>
</dbReference>
<dbReference type="GO" id="GO:0003700">
    <property type="term" value="F:DNA-binding transcription factor activity"/>
    <property type="evidence" value="ECO:0007669"/>
    <property type="project" value="InterPro"/>
</dbReference>
<gene>
    <name evidence="5" type="ORF">H9912_11810</name>
</gene>
<dbReference type="PRINTS" id="PR00032">
    <property type="entry name" value="HTHARAC"/>
</dbReference>
<evidence type="ECO:0000256" key="3">
    <source>
        <dbReference type="ARBA" id="ARBA00023163"/>
    </source>
</evidence>
<dbReference type="PANTHER" id="PTHR43280">
    <property type="entry name" value="ARAC-FAMILY TRANSCRIPTIONAL REGULATOR"/>
    <property type="match status" value="1"/>
</dbReference>
<dbReference type="SUPFAM" id="SSF46689">
    <property type="entry name" value="Homeodomain-like"/>
    <property type="match status" value="1"/>
</dbReference>
<evidence type="ECO:0000259" key="4">
    <source>
        <dbReference type="PROSITE" id="PS01124"/>
    </source>
</evidence>
<reference evidence="5" key="1">
    <citation type="journal article" date="2021" name="PeerJ">
        <title>Extensive microbial diversity within the chicken gut microbiome revealed by metagenomics and culture.</title>
        <authorList>
            <person name="Gilroy R."/>
            <person name="Ravi A."/>
            <person name="Getino M."/>
            <person name="Pursley I."/>
            <person name="Horton D.L."/>
            <person name="Alikhan N.F."/>
            <person name="Baker D."/>
            <person name="Gharbi K."/>
            <person name="Hall N."/>
            <person name="Watson M."/>
            <person name="Adriaenssens E.M."/>
            <person name="Foster-Nyarko E."/>
            <person name="Jarju S."/>
            <person name="Secka A."/>
            <person name="Antonio M."/>
            <person name="Oren A."/>
            <person name="Chaudhuri R.R."/>
            <person name="La Ragione R."/>
            <person name="Hildebrand F."/>
            <person name="Pallen M.J."/>
        </authorList>
    </citation>
    <scope>NUCLEOTIDE SEQUENCE</scope>
    <source>
        <strain evidence="5">ChiHjej8B7-25341</strain>
    </source>
</reference>
<dbReference type="InterPro" id="IPR009057">
    <property type="entry name" value="Homeodomain-like_sf"/>
</dbReference>
<sequence>MSYGYFSRCFHDIVGISFSDYCIQARVRQASEALSNTTKSVQQIAAEAGYEDEKYFSRLYKKVTGLSPSEYRRKCRDGA</sequence>
<evidence type="ECO:0000256" key="2">
    <source>
        <dbReference type="ARBA" id="ARBA00023125"/>
    </source>
</evidence>
<dbReference type="PANTHER" id="PTHR43280:SF2">
    <property type="entry name" value="HTH-TYPE TRANSCRIPTIONAL REGULATOR EXSA"/>
    <property type="match status" value="1"/>
</dbReference>
<evidence type="ECO:0000256" key="1">
    <source>
        <dbReference type="ARBA" id="ARBA00023015"/>
    </source>
</evidence>
<keyword evidence="2" id="KW-0238">DNA-binding</keyword>
<protein>
    <submittedName>
        <fullName evidence="5">Helix-turn-helix domain-containing protein</fullName>
    </submittedName>
</protein>
<dbReference type="Pfam" id="PF12833">
    <property type="entry name" value="HTH_18"/>
    <property type="match status" value="1"/>
</dbReference>
<accession>A0A9D2TZR8</accession>
<dbReference type="Gene3D" id="1.10.10.60">
    <property type="entry name" value="Homeodomain-like"/>
    <property type="match status" value="2"/>
</dbReference>
<organism evidence="5 6">
    <name type="scientific">Candidatus Eisenbergiella stercorigallinarum</name>
    <dbReference type="NCBI Taxonomy" id="2838557"/>
    <lineage>
        <taxon>Bacteria</taxon>
        <taxon>Bacillati</taxon>
        <taxon>Bacillota</taxon>
        <taxon>Clostridia</taxon>
        <taxon>Lachnospirales</taxon>
        <taxon>Lachnospiraceae</taxon>
        <taxon>Eisenbergiella</taxon>
    </lineage>
</organism>
<dbReference type="SMART" id="SM00342">
    <property type="entry name" value="HTH_ARAC"/>
    <property type="match status" value="1"/>
</dbReference>
<keyword evidence="1" id="KW-0805">Transcription regulation</keyword>
<comment type="caution">
    <text evidence="5">The sequence shown here is derived from an EMBL/GenBank/DDBJ whole genome shotgun (WGS) entry which is preliminary data.</text>
</comment>
<dbReference type="GO" id="GO:0043565">
    <property type="term" value="F:sequence-specific DNA binding"/>
    <property type="evidence" value="ECO:0007669"/>
    <property type="project" value="InterPro"/>
</dbReference>
<name>A0A9D2TZR8_9FIRM</name>
<dbReference type="Proteomes" id="UP000823851">
    <property type="component" value="Unassembled WGS sequence"/>
</dbReference>
<dbReference type="InterPro" id="IPR020449">
    <property type="entry name" value="Tscrpt_reg_AraC-type_HTH"/>
</dbReference>
<dbReference type="AlphaFoldDB" id="A0A9D2TZR8"/>
<feature type="domain" description="HTH araC/xylS-type" evidence="4">
    <location>
        <begin position="1"/>
        <end position="74"/>
    </location>
</feature>